<evidence type="ECO:0000313" key="5">
    <source>
        <dbReference type="EMBL" id="RSK43937.1"/>
    </source>
</evidence>
<feature type="region of interest" description="Disordered" evidence="1">
    <location>
        <begin position="576"/>
        <end position="599"/>
    </location>
</feature>
<dbReference type="InterPro" id="IPR050789">
    <property type="entry name" value="Diverse_Enzym_Activities"/>
</dbReference>
<feature type="transmembrane region" description="Helical" evidence="2">
    <location>
        <begin position="17"/>
        <end position="37"/>
    </location>
</feature>
<evidence type="ECO:0000256" key="2">
    <source>
        <dbReference type="SAM" id="Phobius"/>
    </source>
</evidence>
<evidence type="ECO:0000259" key="3">
    <source>
        <dbReference type="Pfam" id="PF00144"/>
    </source>
</evidence>
<dbReference type="InterPro" id="IPR014756">
    <property type="entry name" value="Ig_E-set"/>
</dbReference>
<dbReference type="Gene3D" id="3.40.710.10">
    <property type="entry name" value="DD-peptidase/beta-lactamase superfamily"/>
    <property type="match status" value="1"/>
</dbReference>
<dbReference type="InterPro" id="IPR012338">
    <property type="entry name" value="Beta-lactam/transpept-like"/>
</dbReference>
<dbReference type="SUPFAM" id="SSF81296">
    <property type="entry name" value="E set domains"/>
    <property type="match status" value="1"/>
</dbReference>
<accession>A0A3R9V079</accession>
<dbReference type="PANTHER" id="PTHR43283">
    <property type="entry name" value="BETA-LACTAMASE-RELATED"/>
    <property type="match status" value="1"/>
</dbReference>
<evidence type="ECO:0000256" key="1">
    <source>
        <dbReference type="SAM" id="MobiDB-lite"/>
    </source>
</evidence>
<evidence type="ECO:0000313" key="6">
    <source>
        <dbReference type="Proteomes" id="UP000273500"/>
    </source>
</evidence>
<dbReference type="InterPro" id="IPR001466">
    <property type="entry name" value="Beta-lactam-related"/>
</dbReference>
<dbReference type="EMBL" id="RWIT01000020">
    <property type="protein sequence ID" value="RSK43937.1"/>
    <property type="molecule type" value="Genomic_DNA"/>
</dbReference>
<evidence type="ECO:0000259" key="4">
    <source>
        <dbReference type="Pfam" id="PF16561"/>
    </source>
</evidence>
<dbReference type="InterPro" id="IPR032640">
    <property type="entry name" value="AMPK1_CBM"/>
</dbReference>
<keyword evidence="2" id="KW-1133">Transmembrane helix</keyword>
<dbReference type="Pfam" id="PF00144">
    <property type="entry name" value="Beta-lactamase"/>
    <property type="match status" value="1"/>
</dbReference>
<dbReference type="Proteomes" id="UP000273500">
    <property type="component" value="Unassembled WGS sequence"/>
</dbReference>
<dbReference type="CDD" id="cd02859">
    <property type="entry name" value="E_set_AMPKbeta_like_N"/>
    <property type="match status" value="1"/>
</dbReference>
<reference evidence="5 6" key="1">
    <citation type="submission" date="2018-12" db="EMBL/GenBank/DDBJ databases">
        <authorList>
            <person name="Feng G."/>
            <person name="Zhu H."/>
        </authorList>
    </citation>
    <scope>NUCLEOTIDE SEQUENCE [LARGE SCALE GENOMIC DNA]</scope>
    <source>
        <strain evidence="5 6">KCTC 12533</strain>
    </source>
</reference>
<dbReference type="PANTHER" id="PTHR43283:SF18">
    <property type="match status" value="1"/>
</dbReference>
<keyword evidence="2" id="KW-0472">Membrane</keyword>
<dbReference type="SUPFAM" id="SSF56601">
    <property type="entry name" value="beta-lactamase/transpeptidase-like"/>
    <property type="match status" value="1"/>
</dbReference>
<dbReference type="AlphaFoldDB" id="A0A3R9V079"/>
<name>A0A3R9V079_9BACT</name>
<organism evidence="5 6">
    <name type="scientific">Hymenobacter rigui</name>
    <dbReference type="NCBI Taxonomy" id="334424"/>
    <lineage>
        <taxon>Bacteria</taxon>
        <taxon>Pseudomonadati</taxon>
        <taxon>Bacteroidota</taxon>
        <taxon>Cytophagia</taxon>
        <taxon>Cytophagales</taxon>
        <taxon>Hymenobacteraceae</taxon>
        <taxon>Hymenobacter</taxon>
    </lineage>
</organism>
<feature type="domain" description="Beta-lactamase-related" evidence="3">
    <location>
        <begin position="78"/>
        <end position="371"/>
    </location>
</feature>
<protein>
    <recommendedName>
        <fullName evidence="7">Serine hydrolase</fullName>
    </recommendedName>
</protein>
<comment type="caution">
    <text evidence="5">The sequence shown here is derived from an EMBL/GenBank/DDBJ whole genome shotgun (WGS) entry which is preliminary data.</text>
</comment>
<dbReference type="InterPro" id="IPR013783">
    <property type="entry name" value="Ig-like_fold"/>
</dbReference>
<proteinExistence type="predicted"/>
<dbReference type="OrthoDB" id="1357763at2"/>
<dbReference type="Pfam" id="PF16561">
    <property type="entry name" value="AMPK1_CBM"/>
    <property type="match status" value="1"/>
</dbReference>
<keyword evidence="6" id="KW-1185">Reference proteome</keyword>
<evidence type="ECO:0008006" key="7">
    <source>
        <dbReference type="Google" id="ProtNLM"/>
    </source>
</evidence>
<dbReference type="Gene3D" id="2.60.40.10">
    <property type="entry name" value="Immunoglobulins"/>
    <property type="match status" value="1"/>
</dbReference>
<keyword evidence="2" id="KW-0812">Transmembrane</keyword>
<feature type="compositionally biased region" description="Polar residues" evidence="1">
    <location>
        <begin position="581"/>
        <end position="599"/>
    </location>
</feature>
<sequence>MVCPALLIVQKEVLRELSIFFLTLYLALHSSVLYIVATYSALLLSYCMKSCLFALLVLIVSPAFAQKAAVPEARLLPLLDSAGVPGVSMAVISQKGVVWAKGLGVREAGKPQPVDAQTVFSAASLSKPVFAYLVLKLVDAGKLNLDKPLYQYVPYRALEHDARGRRITARMVLTHQSGLPNWRNGQLNFIADPGQRFSYSGEGFVYLQGVVMTVMGKNLEELAQQYVFQPLGMSRSSYQWQPAFEANHASPHNRFGEVTPLTRFTEPNAAYSLQTTAADYGRFLVALLNGQGLQPATAQALFTPQVATGRTLHDTTQASTVIGWGLGVGLAQKPHAQAFWHWGDNGDFRCFAYVSRTRGQGMVYFTNSRAGLSLLAALPARVLGQSVRPVADFLQYDAYQSPPVQVSRRVLKVGPEAAAGPFLKPTAAPQLAEVDVLDIAEHLTEYQHPAQANALLALGTAAYPNSAAMVRASAYGTLKQGNYPAATAALRRYLAMQPTDATAAHLLAQLTTPDQGNVTLRVPGFADARLVTLAGSFNAWQPLYTLFRKEGSQWRCTLPLAKGRYTYRLVVDGRWQPDPSNPNTEQDSNGNTNSVLVVE</sequence>
<feature type="domain" description="AMP-activated protein kinase glycogen-binding" evidence="4">
    <location>
        <begin position="528"/>
        <end position="599"/>
    </location>
</feature>
<gene>
    <name evidence="5" type="ORF">EI291_20910</name>
</gene>